<feature type="region of interest" description="Disordered" evidence="1">
    <location>
        <begin position="685"/>
        <end position="766"/>
    </location>
</feature>
<gene>
    <name evidence="3" type="ORF">AAF712_007095</name>
</gene>
<feature type="transmembrane region" description="Helical" evidence="2">
    <location>
        <begin position="876"/>
        <end position="896"/>
    </location>
</feature>
<dbReference type="Proteomes" id="UP001437256">
    <property type="component" value="Unassembled WGS sequence"/>
</dbReference>
<keyword evidence="2" id="KW-0472">Membrane</keyword>
<proteinExistence type="predicted"/>
<evidence type="ECO:0000313" key="4">
    <source>
        <dbReference type="Proteomes" id="UP001437256"/>
    </source>
</evidence>
<name>A0ABR3A087_9AGAR</name>
<accession>A0ABR3A087</accession>
<keyword evidence="2" id="KW-0812">Transmembrane</keyword>
<keyword evidence="4" id="KW-1185">Reference proteome</keyword>
<evidence type="ECO:0000256" key="1">
    <source>
        <dbReference type="SAM" id="MobiDB-lite"/>
    </source>
</evidence>
<sequence>MCIHLGSAVEKVKQRAGGTGARLTSSECSHSQLVARVEKRDERLVKKNLQVSSFHLDLRAHKLTKIQVLNSSRDLKRTRMRVDDLMELKTFIEQNSVPNITLLLAQCAKEGISVKKTLERMSMAVRGEYHTRKYTQYQIDLGTLCYLTGGSSLSYALHNSNLSLPSLSTIKENNIELALTVSVALKDIGGDIVSNIEVLFNPKSWGQGPRTKRVGHGLSLDEIALEERPFYLALMDKIGGLCREHSKSLNLLVGNTLDNVLAAAEAVFGDNPFAHLAKEATVAAISSMTREAYYAKPILISPTCKTVCIDDSVHIIREILRAWKESPYGDAMHGPIWFVASDGDSKRRGALYVICMTHRLSEENPLYDILLPLTGLNKWTSKDGVTMDFDFKHLFKRICTLLCSKEGMLVNATVINKLLLSEWLLRISTLSHGWIHNLLNPKDAQNVPRAIDLMKVIEQLKSVPSRNPSEDSTSIALRLFGEVLHSLIQPFINPDLSLTEQVQHLLTTSLLLFAIFDDHGTAFMSNQLYGDLQAMVKNAMFLVARTQVLDPSQEVFFTLLGDDVLETLFGIIRMLGGHSPNCDGKELADRLSRAMNLRDIYERNPELEKKAPRLSMTRSRDADHLRPRNWKGNVTAADCDLAKCYKHAISNATGILVRYGITKEFEKLFLIKGVDLMRPPCSKGSYPGLAKDHDRSMDSETSEEATGSSQGAHTSHTEADPSTQPCGDDSLPFVPSPEANNTAHQADIPVSPNTASVPQPTDPLETIPQLPLSMDQQQLESMTIVRELIQEEEASEAGNGAQSLRKRSEHSVWVTVEGEPCHKWTVIRVVFSEKDGYDRKKSTDRILRVRCYSIGGEKWEIHVEGSRLPEHDKFTFGNLFVTLLHIVGGGVALAVLQATTMRNHDVSVPTLSQKEMVLPKSNCVVSGQVLSLISLTDADLAIENDVPLAHWVWDGEYVAFNPSTKTTAGAPETLNQKALVVSVPGFMVVPLVEETIQRPCIMFLLITSRKQAETTWEIPRDLGFSALKLWESARRSKFLSKIPTVGRVVQGNFPYLGKGSVQL</sequence>
<dbReference type="EMBL" id="JBBXMP010000041">
    <property type="protein sequence ID" value="KAL0065967.1"/>
    <property type="molecule type" value="Genomic_DNA"/>
</dbReference>
<feature type="compositionally biased region" description="Polar residues" evidence="1">
    <location>
        <begin position="704"/>
        <end position="725"/>
    </location>
</feature>
<evidence type="ECO:0000256" key="2">
    <source>
        <dbReference type="SAM" id="Phobius"/>
    </source>
</evidence>
<reference evidence="3 4" key="1">
    <citation type="submission" date="2024-05" db="EMBL/GenBank/DDBJ databases">
        <title>A draft genome resource for the thread blight pathogen Marasmius tenuissimus strain MS-2.</title>
        <authorList>
            <person name="Yulfo-Soto G.E."/>
            <person name="Baruah I.K."/>
            <person name="Amoako-Attah I."/>
            <person name="Bukari Y."/>
            <person name="Meinhardt L.W."/>
            <person name="Bailey B.A."/>
            <person name="Cohen S.P."/>
        </authorList>
    </citation>
    <scope>NUCLEOTIDE SEQUENCE [LARGE SCALE GENOMIC DNA]</scope>
    <source>
        <strain evidence="3 4">MS-2</strain>
    </source>
</reference>
<comment type="caution">
    <text evidence="3">The sequence shown here is derived from an EMBL/GenBank/DDBJ whole genome shotgun (WGS) entry which is preliminary data.</text>
</comment>
<evidence type="ECO:0000313" key="3">
    <source>
        <dbReference type="EMBL" id="KAL0065967.1"/>
    </source>
</evidence>
<protein>
    <submittedName>
        <fullName evidence="3">Uncharacterized protein</fullName>
    </submittedName>
</protein>
<organism evidence="3 4">
    <name type="scientific">Marasmius tenuissimus</name>
    <dbReference type="NCBI Taxonomy" id="585030"/>
    <lineage>
        <taxon>Eukaryota</taxon>
        <taxon>Fungi</taxon>
        <taxon>Dikarya</taxon>
        <taxon>Basidiomycota</taxon>
        <taxon>Agaricomycotina</taxon>
        <taxon>Agaricomycetes</taxon>
        <taxon>Agaricomycetidae</taxon>
        <taxon>Agaricales</taxon>
        <taxon>Marasmiineae</taxon>
        <taxon>Marasmiaceae</taxon>
        <taxon>Marasmius</taxon>
    </lineage>
</organism>
<keyword evidence="2" id="KW-1133">Transmembrane helix</keyword>